<keyword evidence="3" id="KW-1185">Reference proteome</keyword>
<evidence type="ECO:0000313" key="3">
    <source>
        <dbReference type="Proteomes" id="UP001597349"/>
    </source>
</evidence>
<gene>
    <name evidence="2" type="ORF">ACFSQT_20480</name>
</gene>
<evidence type="ECO:0000313" key="2">
    <source>
        <dbReference type="EMBL" id="MFD2055342.1"/>
    </source>
</evidence>
<proteinExistence type="predicted"/>
<feature type="region of interest" description="Disordered" evidence="1">
    <location>
        <begin position="1"/>
        <end position="25"/>
    </location>
</feature>
<sequence>MNGPWRWSKTMPNDRDSRGPPEPMSCQADGVAGDLVRLMPRDLVFVMRFMGESQHRLQSHFQDFIRAELAAGGVTAQTHPMIHLFIESHAILLRDFVFSGVSLTRQFRVDEIERLTGDTTSMIRVDIWDQLKSHIETAEKQFRSQAGTLPGLLSTFEKPQEPLAGGET</sequence>
<dbReference type="RefSeq" id="WP_379021494.1">
    <property type="nucleotide sequence ID" value="NZ_JBHUGY010000031.1"/>
</dbReference>
<evidence type="ECO:0000256" key="1">
    <source>
        <dbReference type="SAM" id="MobiDB-lite"/>
    </source>
</evidence>
<comment type="caution">
    <text evidence="2">The sequence shown here is derived from an EMBL/GenBank/DDBJ whole genome shotgun (WGS) entry which is preliminary data.</text>
</comment>
<name>A0ABW4WIK6_9HYPH</name>
<organism evidence="2 3">
    <name type="scientific">Mesorhizobium calcicola</name>
    <dbReference type="NCBI Taxonomy" id="1300310"/>
    <lineage>
        <taxon>Bacteria</taxon>
        <taxon>Pseudomonadati</taxon>
        <taxon>Pseudomonadota</taxon>
        <taxon>Alphaproteobacteria</taxon>
        <taxon>Hyphomicrobiales</taxon>
        <taxon>Phyllobacteriaceae</taxon>
        <taxon>Mesorhizobium</taxon>
    </lineage>
</organism>
<reference evidence="3" key="1">
    <citation type="journal article" date="2019" name="Int. J. Syst. Evol. Microbiol.">
        <title>The Global Catalogue of Microorganisms (GCM) 10K type strain sequencing project: providing services to taxonomists for standard genome sequencing and annotation.</title>
        <authorList>
            <consortium name="The Broad Institute Genomics Platform"/>
            <consortium name="The Broad Institute Genome Sequencing Center for Infectious Disease"/>
            <person name="Wu L."/>
            <person name="Ma J."/>
        </authorList>
    </citation>
    <scope>NUCLEOTIDE SEQUENCE [LARGE SCALE GENOMIC DNA]</scope>
    <source>
        <strain evidence="3">CGMCC 1.16226</strain>
    </source>
</reference>
<accession>A0ABW4WIK6</accession>
<dbReference type="Proteomes" id="UP001597349">
    <property type="component" value="Unassembled WGS sequence"/>
</dbReference>
<protein>
    <submittedName>
        <fullName evidence="2">Uncharacterized protein</fullName>
    </submittedName>
</protein>
<dbReference type="EMBL" id="JBHUGY010000031">
    <property type="protein sequence ID" value="MFD2055342.1"/>
    <property type="molecule type" value="Genomic_DNA"/>
</dbReference>